<dbReference type="Pfam" id="PF00353">
    <property type="entry name" value="HemolysinCabind"/>
    <property type="match status" value="12"/>
</dbReference>
<dbReference type="SMART" id="SM00754">
    <property type="entry name" value="CHRD"/>
    <property type="match status" value="2"/>
</dbReference>
<dbReference type="PRINTS" id="PR00313">
    <property type="entry name" value="CABNDNGRPT"/>
</dbReference>
<dbReference type="InterPro" id="IPR011049">
    <property type="entry name" value="Serralysin-like_metalloprot_C"/>
</dbReference>
<comment type="subcellular location">
    <subcellularLocation>
        <location evidence="1">Secreted</location>
    </subcellularLocation>
</comment>
<keyword evidence="6" id="KW-1185">Reference proteome</keyword>
<accession>A0ABV7TI95</accession>
<dbReference type="InterPro" id="IPR018511">
    <property type="entry name" value="Hemolysin-typ_Ca-bd_CS"/>
</dbReference>
<dbReference type="PANTHER" id="PTHR38340:SF1">
    <property type="entry name" value="S-LAYER PROTEIN"/>
    <property type="match status" value="1"/>
</dbReference>
<dbReference type="RefSeq" id="WP_386736585.1">
    <property type="nucleotide sequence ID" value="NZ_JBHRXI010000016.1"/>
</dbReference>
<dbReference type="InterPro" id="IPR001343">
    <property type="entry name" value="Hemolysn_Ca-bd"/>
</dbReference>
<dbReference type="EMBL" id="JBHRXI010000016">
    <property type="protein sequence ID" value="MFC3615337.1"/>
    <property type="molecule type" value="Genomic_DNA"/>
</dbReference>
<evidence type="ECO:0000313" key="5">
    <source>
        <dbReference type="EMBL" id="MFC3615337.1"/>
    </source>
</evidence>
<protein>
    <submittedName>
        <fullName evidence="5">Beta strand repeat-containing protein</fullName>
    </submittedName>
</protein>
<feature type="region of interest" description="Disordered" evidence="3">
    <location>
        <begin position="166"/>
        <end position="187"/>
    </location>
</feature>
<evidence type="ECO:0000256" key="1">
    <source>
        <dbReference type="ARBA" id="ARBA00004613"/>
    </source>
</evidence>
<feature type="domain" description="CHRD" evidence="4">
    <location>
        <begin position="3"/>
        <end position="155"/>
    </location>
</feature>
<dbReference type="Pfam" id="PF07452">
    <property type="entry name" value="CHRD"/>
    <property type="match status" value="2"/>
</dbReference>
<feature type="region of interest" description="Disordered" evidence="3">
    <location>
        <begin position="553"/>
        <end position="598"/>
    </location>
</feature>
<feature type="domain" description="CHRD" evidence="4">
    <location>
        <begin position="391"/>
        <end position="543"/>
    </location>
</feature>
<feature type="region of interest" description="Disordered" evidence="3">
    <location>
        <begin position="774"/>
        <end position="864"/>
    </location>
</feature>
<dbReference type="Proteomes" id="UP001595629">
    <property type="component" value="Unassembled WGS sequence"/>
</dbReference>
<sequence length="1499" mass="150934">MTNIFQFALDGAQANAAAGTGSAATGTGFGIFETTAGTLTYRLTVTGLDFGTILPGFDARITADTADDVTTAHIHDAARGANGGVAFAFLGDDDLTASLNPDGSWTMSGVWESDEGIDPFATGFGTTPPGTDMPLYFNIHTTSFGGGEIRGQIVSSADDTANTITGTTNNDTLPGLGGNDTIDGLAGDDRLEGGAGNDSLIGGEGNDTMIGGPGNDVFHVDSVDDVVTENAGEGSDRVTSSISYTLSDDLENLILVGDTFSVTDVKFINGTGNDSSNTIGGNFGANRLEGLGGADNLVGQAGNDTLSGGDGDDTLFGGLGDDSLSGGEGTDFAQIGVNSADIAVVLGTNALIATSARGVDTVMDDVEHIQFNDQTLGYAQVMAMAPTPVRRIYQIAVDEAQALAGIGTGSAASGTGFGIFEPTTGTLTYRLTVTGLDFGTILPGFDARITDDTADDVTNAHIHEGARGEDGPPVFAFLGDDDLTASLNPDGSWTMSGVWESGEGIDPYVPWFGTTPPGTDMPLNFNIHTTSFGGGEIRGQIVSSADDTANTITGTTDNDTLPGLGGNDTIDGLAGDDRLEGGAGDDSLIGGEGDDDLLGDAGDDTMVGGLGDDVFVVTETGDSALEQVNEGTDTVVQWIESYVLGANVENLVLRGPVAHTGTGNDLDNVIIESRVPEDSTIALSLSGLGGNDVLGGGGASDTLLGGDGDDRLNGFGGIDSMVGGLGDDLFTLSEPSDIVVENAGEGNDTVSAVFDVDLRTFTAEIENFSLAGSDADLTGIGTDGDNSGVGSHGSNNLQGLGGHDTLQGLGGDDTLLGGDGDDELRGGDGDDSLTGEAGDDTLFGETGADTLSGGQGNDSLRGGEGVDTAEFDVASTGIEVAADAFNLFITSAEGVDTVHNTTEQLQFADQTLTYAQVVALARAPATPGDDVLEGTAGNDTIDALDGNDSVTGLDGDDSLVGGNGQDTLNGGNGDDTILGGPGVDVINGGAGNDSIVTGDGADGIYLLAGGGNDTVSDFDVGTDSVASAGFTVGTDGEDRLLTLTDGSTLTLAGVPRNYAPEGELLLTGEARVGEALTADASGISDRDGMGAGMPGIYWLRDGVEIEGTAVTPDGDGLATYTLTDADVGAAIAAELRYTDAYDTAESVRSNTTTAVEAVNSAPVGAVEIIGTARVGETLEADTTGLSDADGLGAFSYTWLRDGQPIDGAAANSYSLVEADLGSAISLRVTYTDGRDTAESVTSSATGLVEPGPLLLEGTPDDDVLVGAALNDTISGVAGNDRLIGNEGGDQIDGGIGADTLNGGDGDDTIIGGPSGHEADQRDVIFAGSGDDRAEGGGGNDQIFGQEGNDTLDGGFGADDLLGQDGNDAISGGALSDLIFGGAGDDFVNGGFGYDRINGGDGADRFFHLGVADHGSDWVQDYDATEGDMLVFGQTATADQFQVNLAHTATADGERSGDDAVQEAFVIYRPSGQIMWALVDGEGQSSINLQIGGELFDLLA</sequence>
<evidence type="ECO:0000259" key="4">
    <source>
        <dbReference type="SMART" id="SM00754"/>
    </source>
</evidence>
<feature type="compositionally biased region" description="Low complexity" evidence="3">
    <location>
        <begin position="803"/>
        <end position="816"/>
    </location>
</feature>
<dbReference type="PANTHER" id="PTHR38340">
    <property type="entry name" value="S-LAYER PROTEIN"/>
    <property type="match status" value="1"/>
</dbReference>
<feature type="compositionally biased region" description="Acidic residues" evidence="3">
    <location>
        <begin position="829"/>
        <end position="839"/>
    </location>
</feature>
<evidence type="ECO:0000313" key="6">
    <source>
        <dbReference type="Proteomes" id="UP001595629"/>
    </source>
</evidence>
<dbReference type="Gene3D" id="2.60.40.2700">
    <property type="match status" value="2"/>
</dbReference>
<dbReference type="Gene3D" id="2.150.10.10">
    <property type="entry name" value="Serralysin-like metalloprotease, C-terminal"/>
    <property type="match status" value="6"/>
</dbReference>
<dbReference type="InterPro" id="IPR010895">
    <property type="entry name" value="CHRD"/>
</dbReference>
<comment type="caution">
    <text evidence="5">The sequence shown here is derived from an EMBL/GenBank/DDBJ whole genome shotgun (WGS) entry which is preliminary data.</text>
</comment>
<name>A0ABV7TI95_9RHOB</name>
<gene>
    <name evidence="5" type="ORF">ACFORG_16385</name>
</gene>
<organism evidence="5 6">
    <name type="scientific">Lutimaribacter marinistellae</name>
    <dbReference type="NCBI Taxonomy" id="1820329"/>
    <lineage>
        <taxon>Bacteria</taxon>
        <taxon>Pseudomonadati</taxon>
        <taxon>Pseudomonadota</taxon>
        <taxon>Alphaproteobacteria</taxon>
        <taxon>Rhodobacterales</taxon>
        <taxon>Roseobacteraceae</taxon>
        <taxon>Lutimaribacter</taxon>
    </lineage>
</organism>
<proteinExistence type="predicted"/>
<feature type="compositionally biased region" description="Polar residues" evidence="3">
    <location>
        <begin position="784"/>
        <end position="796"/>
    </location>
</feature>
<evidence type="ECO:0000256" key="3">
    <source>
        <dbReference type="SAM" id="MobiDB-lite"/>
    </source>
</evidence>
<reference evidence="6" key="1">
    <citation type="journal article" date="2019" name="Int. J. Syst. Evol. Microbiol.">
        <title>The Global Catalogue of Microorganisms (GCM) 10K type strain sequencing project: providing services to taxonomists for standard genome sequencing and annotation.</title>
        <authorList>
            <consortium name="The Broad Institute Genomics Platform"/>
            <consortium name="The Broad Institute Genome Sequencing Center for Infectious Disease"/>
            <person name="Wu L."/>
            <person name="Ma J."/>
        </authorList>
    </citation>
    <scope>NUCLEOTIDE SEQUENCE [LARGE SCALE GENOMIC DNA]</scope>
    <source>
        <strain evidence="6">KCTC 42911</strain>
    </source>
</reference>
<dbReference type="PROSITE" id="PS00330">
    <property type="entry name" value="HEMOLYSIN_CALCIUM"/>
    <property type="match status" value="14"/>
</dbReference>
<dbReference type="SUPFAM" id="SSF51120">
    <property type="entry name" value="beta-Roll"/>
    <property type="match status" value="8"/>
</dbReference>
<keyword evidence="2" id="KW-0964">Secreted</keyword>
<evidence type="ECO:0000256" key="2">
    <source>
        <dbReference type="ARBA" id="ARBA00022525"/>
    </source>
</evidence>
<dbReference type="InterPro" id="IPR050557">
    <property type="entry name" value="RTX_toxin/Mannuronan_C5-epim"/>
</dbReference>